<dbReference type="EMBL" id="KN833823">
    <property type="protein sequence ID" value="KIK17652.1"/>
    <property type="molecule type" value="Genomic_DNA"/>
</dbReference>
<dbReference type="Proteomes" id="UP000054018">
    <property type="component" value="Unassembled WGS sequence"/>
</dbReference>
<accession>A0A0C9Z5D8</accession>
<protein>
    <submittedName>
        <fullName evidence="1">Uncharacterized protein</fullName>
    </submittedName>
</protein>
<name>A0A0C9Z5D8_9AGAM</name>
<keyword evidence="2" id="KW-1185">Reference proteome</keyword>
<dbReference type="OrthoDB" id="2688706at2759"/>
<reference evidence="2" key="2">
    <citation type="submission" date="2015-01" db="EMBL/GenBank/DDBJ databases">
        <title>Evolutionary Origins and Diversification of the Mycorrhizal Mutualists.</title>
        <authorList>
            <consortium name="DOE Joint Genome Institute"/>
            <consortium name="Mycorrhizal Genomics Consortium"/>
            <person name="Kohler A."/>
            <person name="Kuo A."/>
            <person name="Nagy L.G."/>
            <person name="Floudas D."/>
            <person name="Copeland A."/>
            <person name="Barry K.W."/>
            <person name="Cichocki N."/>
            <person name="Veneault-Fourrey C."/>
            <person name="LaButti K."/>
            <person name="Lindquist E.A."/>
            <person name="Lipzen A."/>
            <person name="Lundell T."/>
            <person name="Morin E."/>
            <person name="Murat C."/>
            <person name="Riley R."/>
            <person name="Ohm R."/>
            <person name="Sun H."/>
            <person name="Tunlid A."/>
            <person name="Henrissat B."/>
            <person name="Grigoriev I.V."/>
            <person name="Hibbett D.S."/>
            <person name="Martin F."/>
        </authorList>
    </citation>
    <scope>NUCLEOTIDE SEQUENCE [LARGE SCALE GENOMIC DNA]</scope>
    <source>
        <strain evidence="2">441</strain>
    </source>
</reference>
<dbReference type="HOGENOM" id="CLU_2638988_0_0_1"/>
<evidence type="ECO:0000313" key="1">
    <source>
        <dbReference type="EMBL" id="KIK17652.1"/>
    </source>
</evidence>
<reference evidence="1 2" key="1">
    <citation type="submission" date="2014-04" db="EMBL/GenBank/DDBJ databases">
        <authorList>
            <consortium name="DOE Joint Genome Institute"/>
            <person name="Kuo A."/>
            <person name="Kohler A."/>
            <person name="Costa M.D."/>
            <person name="Nagy L.G."/>
            <person name="Floudas D."/>
            <person name="Copeland A."/>
            <person name="Barry K.W."/>
            <person name="Cichocki N."/>
            <person name="Veneault-Fourrey C."/>
            <person name="LaButti K."/>
            <person name="Lindquist E.A."/>
            <person name="Lipzen A."/>
            <person name="Lundell T."/>
            <person name="Morin E."/>
            <person name="Murat C."/>
            <person name="Sun H."/>
            <person name="Tunlid A."/>
            <person name="Henrissat B."/>
            <person name="Grigoriev I.V."/>
            <person name="Hibbett D.S."/>
            <person name="Martin F."/>
            <person name="Nordberg H.P."/>
            <person name="Cantor M.N."/>
            <person name="Hua S.X."/>
        </authorList>
    </citation>
    <scope>NUCLEOTIDE SEQUENCE [LARGE SCALE GENOMIC DNA]</scope>
    <source>
        <strain evidence="1 2">441</strain>
    </source>
</reference>
<organism evidence="1 2">
    <name type="scientific">Pisolithus microcarpus 441</name>
    <dbReference type="NCBI Taxonomy" id="765257"/>
    <lineage>
        <taxon>Eukaryota</taxon>
        <taxon>Fungi</taxon>
        <taxon>Dikarya</taxon>
        <taxon>Basidiomycota</taxon>
        <taxon>Agaricomycotina</taxon>
        <taxon>Agaricomycetes</taxon>
        <taxon>Agaricomycetidae</taxon>
        <taxon>Boletales</taxon>
        <taxon>Sclerodermatineae</taxon>
        <taxon>Pisolithaceae</taxon>
        <taxon>Pisolithus</taxon>
    </lineage>
</organism>
<dbReference type="AlphaFoldDB" id="A0A0C9Z5D8"/>
<sequence length="77" mass="8483">MAVPTRPKDIAYSLFGILNFRLSVLYSEPVEYALGRLLAEIVPVCGNWVGETSPFHSSFPAHITSYQTTGTLTLPCH</sequence>
<dbReference type="STRING" id="765257.A0A0C9Z5D8"/>
<proteinExistence type="predicted"/>
<gene>
    <name evidence="1" type="ORF">PISMIDRAFT_685113</name>
</gene>
<evidence type="ECO:0000313" key="2">
    <source>
        <dbReference type="Proteomes" id="UP000054018"/>
    </source>
</evidence>